<dbReference type="GO" id="GO:0006355">
    <property type="term" value="P:regulation of DNA-templated transcription"/>
    <property type="evidence" value="ECO:0007669"/>
    <property type="project" value="InterPro"/>
</dbReference>
<keyword evidence="2" id="KW-0067">ATP-binding</keyword>
<dbReference type="SMART" id="SM00116">
    <property type="entry name" value="CBS"/>
    <property type="match status" value="2"/>
</dbReference>
<dbReference type="InterPro" id="IPR013767">
    <property type="entry name" value="PAS_fold"/>
</dbReference>
<dbReference type="Gene3D" id="3.30.450.20">
    <property type="entry name" value="PAS domain"/>
    <property type="match status" value="2"/>
</dbReference>
<dbReference type="SUPFAM" id="SSF46689">
    <property type="entry name" value="Homeodomain-like"/>
    <property type="match status" value="1"/>
</dbReference>
<dbReference type="Pfam" id="PF02954">
    <property type="entry name" value="HTH_8"/>
    <property type="match status" value="1"/>
</dbReference>
<dbReference type="NCBIfam" id="TIGR00229">
    <property type="entry name" value="sensory_box"/>
    <property type="match status" value="1"/>
</dbReference>
<dbReference type="InterPro" id="IPR027417">
    <property type="entry name" value="P-loop_NTPase"/>
</dbReference>
<dbReference type="Pfam" id="PF00158">
    <property type="entry name" value="Sigma54_activat"/>
    <property type="match status" value="1"/>
</dbReference>
<dbReference type="PROSITE" id="PS50112">
    <property type="entry name" value="PAS"/>
    <property type="match status" value="1"/>
</dbReference>
<dbReference type="SMART" id="SM00091">
    <property type="entry name" value="PAS"/>
    <property type="match status" value="2"/>
</dbReference>
<organism evidence="10 11">
    <name type="scientific">Aneurinibacillus danicus</name>
    <dbReference type="NCBI Taxonomy" id="267746"/>
    <lineage>
        <taxon>Bacteria</taxon>
        <taxon>Bacillati</taxon>
        <taxon>Bacillota</taxon>
        <taxon>Bacilli</taxon>
        <taxon>Bacillales</taxon>
        <taxon>Paenibacillaceae</taxon>
        <taxon>Aneurinibacillus group</taxon>
        <taxon>Aneurinibacillus</taxon>
    </lineage>
</organism>
<evidence type="ECO:0000256" key="1">
    <source>
        <dbReference type="ARBA" id="ARBA00022741"/>
    </source>
</evidence>
<dbReference type="PROSITE" id="PS51371">
    <property type="entry name" value="CBS"/>
    <property type="match status" value="2"/>
</dbReference>
<dbReference type="InterPro" id="IPR046342">
    <property type="entry name" value="CBS_dom_sf"/>
</dbReference>
<dbReference type="PANTHER" id="PTHR32071">
    <property type="entry name" value="TRANSCRIPTIONAL REGULATORY PROTEIN"/>
    <property type="match status" value="1"/>
</dbReference>
<feature type="domain" description="CBS" evidence="9">
    <location>
        <begin position="8"/>
        <end position="64"/>
    </location>
</feature>
<reference evidence="10 11" key="1">
    <citation type="submission" date="2019-07" db="EMBL/GenBank/DDBJ databases">
        <title>Whole genome shotgun sequence of Aneurinibacillus danicus NBRC 102444.</title>
        <authorList>
            <person name="Hosoyama A."/>
            <person name="Uohara A."/>
            <person name="Ohji S."/>
            <person name="Ichikawa N."/>
        </authorList>
    </citation>
    <scope>NUCLEOTIDE SEQUENCE [LARGE SCALE GENOMIC DNA]</scope>
    <source>
        <strain evidence="10 11">NBRC 102444</strain>
    </source>
</reference>
<dbReference type="PROSITE" id="PS00675">
    <property type="entry name" value="SIGMA54_INTERACT_1"/>
    <property type="match status" value="1"/>
</dbReference>
<dbReference type="Pfam" id="PF00571">
    <property type="entry name" value="CBS"/>
    <property type="match status" value="2"/>
</dbReference>
<evidence type="ECO:0000313" key="11">
    <source>
        <dbReference type="Proteomes" id="UP000321157"/>
    </source>
</evidence>
<dbReference type="InterPro" id="IPR002078">
    <property type="entry name" value="Sigma_54_int"/>
</dbReference>
<evidence type="ECO:0000259" key="7">
    <source>
        <dbReference type="PROSITE" id="PS50045"/>
    </source>
</evidence>
<dbReference type="InterPro" id="IPR000014">
    <property type="entry name" value="PAS"/>
</dbReference>
<feature type="domain" description="CBS" evidence="9">
    <location>
        <begin position="72"/>
        <end position="131"/>
    </location>
</feature>
<dbReference type="EMBL" id="BJXX01000193">
    <property type="protein sequence ID" value="GEN36514.1"/>
    <property type="molecule type" value="Genomic_DNA"/>
</dbReference>
<dbReference type="PANTHER" id="PTHR32071:SF57">
    <property type="entry name" value="C4-DICARBOXYLATE TRANSPORT TRANSCRIPTIONAL REGULATORY PROTEIN DCTD"/>
    <property type="match status" value="1"/>
</dbReference>
<keyword evidence="1" id="KW-0547">Nucleotide-binding</keyword>
<keyword evidence="4" id="KW-0238">DNA-binding</keyword>
<protein>
    <submittedName>
        <fullName evidence="10">Sigma-54-dependent Fis family transcriptional regulator</fullName>
    </submittedName>
</protein>
<evidence type="ECO:0000256" key="6">
    <source>
        <dbReference type="PROSITE-ProRule" id="PRU00703"/>
    </source>
</evidence>
<dbReference type="SUPFAM" id="SSF54631">
    <property type="entry name" value="CBS-domain pair"/>
    <property type="match status" value="1"/>
</dbReference>
<comment type="caution">
    <text evidence="10">The sequence shown here is derived from an EMBL/GenBank/DDBJ whole genome shotgun (WGS) entry which is preliminary data.</text>
</comment>
<dbReference type="InterPro" id="IPR002197">
    <property type="entry name" value="HTH_Fis"/>
</dbReference>
<keyword evidence="5" id="KW-0804">Transcription</keyword>
<dbReference type="Proteomes" id="UP000321157">
    <property type="component" value="Unassembled WGS sequence"/>
</dbReference>
<dbReference type="CDD" id="cd00009">
    <property type="entry name" value="AAA"/>
    <property type="match status" value="1"/>
</dbReference>
<dbReference type="Pfam" id="PF25601">
    <property type="entry name" value="AAA_lid_14"/>
    <property type="match status" value="1"/>
</dbReference>
<dbReference type="FunFam" id="3.40.50.300:FF:000006">
    <property type="entry name" value="DNA-binding transcriptional regulator NtrC"/>
    <property type="match status" value="1"/>
</dbReference>
<evidence type="ECO:0000313" key="10">
    <source>
        <dbReference type="EMBL" id="GEN36514.1"/>
    </source>
</evidence>
<evidence type="ECO:0000259" key="9">
    <source>
        <dbReference type="PROSITE" id="PS51371"/>
    </source>
</evidence>
<dbReference type="SUPFAM" id="SSF55785">
    <property type="entry name" value="PYP-like sensor domain (PAS domain)"/>
    <property type="match status" value="2"/>
</dbReference>
<gene>
    <name evidence="10" type="ORF">ADA01nite_39740</name>
</gene>
<dbReference type="InterPro" id="IPR000644">
    <property type="entry name" value="CBS_dom"/>
</dbReference>
<feature type="domain" description="Sigma-54 factor interaction" evidence="7">
    <location>
        <begin position="380"/>
        <end position="610"/>
    </location>
</feature>
<evidence type="ECO:0000256" key="3">
    <source>
        <dbReference type="ARBA" id="ARBA00023015"/>
    </source>
</evidence>
<dbReference type="Gene3D" id="1.10.8.60">
    <property type="match status" value="1"/>
</dbReference>
<dbReference type="PRINTS" id="PR01590">
    <property type="entry name" value="HTHFIS"/>
</dbReference>
<dbReference type="InterPro" id="IPR009057">
    <property type="entry name" value="Homeodomain-like_sf"/>
</dbReference>
<dbReference type="Gene3D" id="3.40.50.300">
    <property type="entry name" value="P-loop containing nucleotide triphosphate hydrolases"/>
    <property type="match status" value="1"/>
</dbReference>
<dbReference type="InterPro" id="IPR058031">
    <property type="entry name" value="AAA_lid_NorR"/>
</dbReference>
<sequence>MLKMKDILTPMHQCLSPDNTLLEAVELMKKLRIHTIPVTDATRRLVGVFTRSSLYSMVLQEKPLDTPIGPFMKREVETLPEDMSPDQLERNTEITKVGTGIVVNRNEQLIGVITQSHVVSSLLQTTRSLKEQLEEIIDTSKLGAIMTDEKRQIIFVNRKFCEMVGYKDSEILYKDLADVIPNFHLAEMEKTDHHRMKIGIYHAVANLSRYRTIKGDEGFIVLFQDISDVEKMAQELQTVLKWKSIVQTVINNVYDGLVMINESKAITFISPSLLELFELKEREVLHKSVDDILPELGLSKIIKTGISDISDMMEVKGIRYAVHRIPIYQRDEVIGAIGKIAFRGLDEMKELFRRFETSQTRNGQGESDKTKFAHFTFEQIMTSDKQMEKLIRSACKAAKGQSTILIRGESGTGKELFAHAIHSASSRKNGPFVTVNCAAIPEHLLESEFFGYEEGAFTGANRKGKIGKFDLANGGTLFLDEVGDMSFPLQAKLLRVLQGREFFRVGGTERIQVDVRIIAATHRPLEKMVQNGEFREDLYYRLNVFSFQIPPLRNRKSDILLLSESFILELNRLNGTAITGIDPDAQATMLDYEWPGNVRELRNVLERAMIFAEHGKIKREDLPDYMLLETENDSTDRSTGSSLMEKAEKSAIKEAMQKTGGNKTRAAQLLGISRSVLYEKLKKYEISVRL</sequence>
<evidence type="ECO:0000256" key="5">
    <source>
        <dbReference type="ARBA" id="ARBA00023163"/>
    </source>
</evidence>
<dbReference type="CDD" id="cd00130">
    <property type="entry name" value="PAS"/>
    <property type="match status" value="1"/>
</dbReference>
<dbReference type="PROSITE" id="PS50045">
    <property type="entry name" value="SIGMA54_INTERACT_4"/>
    <property type="match status" value="1"/>
</dbReference>
<accession>A0A511VCD0</accession>
<evidence type="ECO:0000256" key="4">
    <source>
        <dbReference type="ARBA" id="ARBA00023125"/>
    </source>
</evidence>
<dbReference type="InterPro" id="IPR003593">
    <property type="entry name" value="AAA+_ATPase"/>
</dbReference>
<dbReference type="OrthoDB" id="9771372at2"/>
<evidence type="ECO:0000259" key="8">
    <source>
        <dbReference type="PROSITE" id="PS50112"/>
    </source>
</evidence>
<dbReference type="Gene3D" id="1.10.10.60">
    <property type="entry name" value="Homeodomain-like"/>
    <property type="match status" value="1"/>
</dbReference>
<dbReference type="GO" id="GO:0005524">
    <property type="term" value="F:ATP binding"/>
    <property type="evidence" value="ECO:0007669"/>
    <property type="project" value="UniProtKB-KW"/>
</dbReference>
<dbReference type="AlphaFoldDB" id="A0A511VCD0"/>
<dbReference type="InterPro" id="IPR025943">
    <property type="entry name" value="Sigma_54_int_dom_ATP-bd_2"/>
</dbReference>
<dbReference type="Pfam" id="PF00989">
    <property type="entry name" value="PAS"/>
    <property type="match status" value="1"/>
</dbReference>
<keyword evidence="6" id="KW-0129">CBS domain</keyword>
<dbReference type="Pfam" id="PF13188">
    <property type="entry name" value="PAS_8"/>
    <property type="match status" value="1"/>
</dbReference>
<dbReference type="InterPro" id="IPR035965">
    <property type="entry name" value="PAS-like_dom_sf"/>
</dbReference>
<dbReference type="InterPro" id="IPR025662">
    <property type="entry name" value="Sigma_54_int_dom_ATP-bd_1"/>
</dbReference>
<dbReference type="Gene3D" id="3.10.580.10">
    <property type="entry name" value="CBS-domain"/>
    <property type="match status" value="1"/>
</dbReference>
<name>A0A511VCD0_9BACL</name>
<dbReference type="SUPFAM" id="SSF52540">
    <property type="entry name" value="P-loop containing nucleoside triphosphate hydrolases"/>
    <property type="match status" value="1"/>
</dbReference>
<dbReference type="PROSITE" id="PS00688">
    <property type="entry name" value="SIGMA54_INTERACT_3"/>
    <property type="match status" value="1"/>
</dbReference>
<keyword evidence="3" id="KW-0805">Transcription regulation</keyword>
<evidence type="ECO:0000256" key="2">
    <source>
        <dbReference type="ARBA" id="ARBA00022840"/>
    </source>
</evidence>
<proteinExistence type="predicted"/>
<dbReference type="CDD" id="cd02205">
    <property type="entry name" value="CBS_pair_SF"/>
    <property type="match status" value="1"/>
</dbReference>
<dbReference type="SMART" id="SM00382">
    <property type="entry name" value="AAA"/>
    <property type="match status" value="1"/>
</dbReference>
<feature type="domain" description="PAS" evidence="8">
    <location>
        <begin position="129"/>
        <end position="180"/>
    </location>
</feature>
<dbReference type="InterPro" id="IPR025944">
    <property type="entry name" value="Sigma_54_int_dom_CS"/>
</dbReference>
<dbReference type="GO" id="GO:0043565">
    <property type="term" value="F:sequence-specific DNA binding"/>
    <property type="evidence" value="ECO:0007669"/>
    <property type="project" value="InterPro"/>
</dbReference>
<dbReference type="PROSITE" id="PS00676">
    <property type="entry name" value="SIGMA54_INTERACT_2"/>
    <property type="match status" value="1"/>
</dbReference>
<keyword evidence="11" id="KW-1185">Reference proteome</keyword>